<evidence type="ECO:0000313" key="2">
    <source>
        <dbReference type="EnsemblPlants" id="AET1Gv20098100.4"/>
    </source>
</evidence>
<dbReference type="AlphaFoldDB" id="A0A452XPP7"/>
<dbReference type="EnsemblPlants" id="AET1Gv20098100.4">
    <property type="protein sequence ID" value="AET1Gv20098100.4"/>
    <property type="gene ID" value="AET1Gv20098100"/>
</dbReference>
<accession>A0A452XPP7</accession>
<reference evidence="2" key="4">
    <citation type="submission" date="2019-03" db="UniProtKB">
        <authorList>
            <consortium name="EnsemblPlants"/>
        </authorList>
    </citation>
    <scope>IDENTIFICATION</scope>
</reference>
<name>A0A452XPP7_AEGTS</name>
<evidence type="ECO:0000256" key="1">
    <source>
        <dbReference type="SAM" id="MobiDB-lite"/>
    </source>
</evidence>
<reference evidence="2" key="3">
    <citation type="journal article" date="2017" name="Nature">
        <title>Genome sequence of the progenitor of the wheat D genome Aegilops tauschii.</title>
        <authorList>
            <person name="Luo M.C."/>
            <person name="Gu Y.Q."/>
            <person name="Puiu D."/>
            <person name="Wang H."/>
            <person name="Twardziok S.O."/>
            <person name="Deal K.R."/>
            <person name="Huo N."/>
            <person name="Zhu T."/>
            <person name="Wang L."/>
            <person name="Wang Y."/>
            <person name="McGuire P.E."/>
            <person name="Liu S."/>
            <person name="Long H."/>
            <person name="Ramasamy R.K."/>
            <person name="Rodriguez J.C."/>
            <person name="Van S.L."/>
            <person name="Yuan L."/>
            <person name="Wang Z."/>
            <person name="Xia Z."/>
            <person name="Xiao L."/>
            <person name="Anderson O.D."/>
            <person name="Ouyang S."/>
            <person name="Liang Y."/>
            <person name="Zimin A.V."/>
            <person name="Pertea G."/>
            <person name="Qi P."/>
            <person name="Bennetzen J.L."/>
            <person name="Dai X."/>
            <person name="Dawson M.W."/>
            <person name="Muller H.G."/>
            <person name="Kugler K."/>
            <person name="Rivarola-Duarte L."/>
            <person name="Spannagl M."/>
            <person name="Mayer K.F.X."/>
            <person name="Lu F.H."/>
            <person name="Bevan M.W."/>
            <person name="Leroy P."/>
            <person name="Li P."/>
            <person name="You F.M."/>
            <person name="Sun Q."/>
            <person name="Liu Z."/>
            <person name="Lyons E."/>
            <person name="Wicker T."/>
            <person name="Salzberg S.L."/>
            <person name="Devos K.M."/>
            <person name="Dvorak J."/>
        </authorList>
    </citation>
    <scope>NUCLEOTIDE SEQUENCE [LARGE SCALE GENOMIC DNA]</scope>
    <source>
        <strain evidence="2">cv. AL8/78</strain>
    </source>
</reference>
<dbReference type="Gramene" id="AET1Gv20098100.4">
    <property type="protein sequence ID" value="AET1Gv20098100.4"/>
    <property type="gene ID" value="AET1Gv20098100"/>
</dbReference>
<protein>
    <submittedName>
        <fullName evidence="2">Uncharacterized protein</fullName>
    </submittedName>
</protein>
<reference evidence="3" key="1">
    <citation type="journal article" date="2014" name="Science">
        <title>Ancient hybridizations among the ancestral genomes of bread wheat.</title>
        <authorList>
            <consortium name="International Wheat Genome Sequencing Consortium,"/>
            <person name="Marcussen T."/>
            <person name="Sandve S.R."/>
            <person name="Heier L."/>
            <person name="Spannagl M."/>
            <person name="Pfeifer M."/>
            <person name="Jakobsen K.S."/>
            <person name="Wulff B.B."/>
            <person name="Steuernagel B."/>
            <person name="Mayer K.F."/>
            <person name="Olsen O.A."/>
        </authorList>
    </citation>
    <scope>NUCLEOTIDE SEQUENCE [LARGE SCALE GENOMIC DNA]</scope>
    <source>
        <strain evidence="3">cv. AL8/78</strain>
    </source>
</reference>
<organism evidence="2 3">
    <name type="scientific">Aegilops tauschii subsp. strangulata</name>
    <name type="common">Goatgrass</name>
    <dbReference type="NCBI Taxonomy" id="200361"/>
    <lineage>
        <taxon>Eukaryota</taxon>
        <taxon>Viridiplantae</taxon>
        <taxon>Streptophyta</taxon>
        <taxon>Embryophyta</taxon>
        <taxon>Tracheophyta</taxon>
        <taxon>Spermatophyta</taxon>
        <taxon>Magnoliopsida</taxon>
        <taxon>Liliopsida</taxon>
        <taxon>Poales</taxon>
        <taxon>Poaceae</taxon>
        <taxon>BOP clade</taxon>
        <taxon>Pooideae</taxon>
        <taxon>Triticodae</taxon>
        <taxon>Triticeae</taxon>
        <taxon>Triticinae</taxon>
        <taxon>Aegilops</taxon>
    </lineage>
</organism>
<sequence>TNIQFQALFFSSVPTRRTQETEKWLAPLPHLSQQSFFFSLPRRSTDGRLSEADHTFHKHLLHNFLPSPQPFHTSPSLPSSPKPHTDPSLSPIYTFLSPIKAP</sequence>
<dbReference type="Proteomes" id="UP000015105">
    <property type="component" value="Chromosome 1D"/>
</dbReference>
<proteinExistence type="predicted"/>
<reference evidence="3" key="2">
    <citation type="journal article" date="2017" name="Nat. Plants">
        <title>The Aegilops tauschii genome reveals multiple impacts of transposons.</title>
        <authorList>
            <person name="Zhao G."/>
            <person name="Zou C."/>
            <person name="Li K."/>
            <person name="Wang K."/>
            <person name="Li T."/>
            <person name="Gao L."/>
            <person name="Zhang X."/>
            <person name="Wang H."/>
            <person name="Yang Z."/>
            <person name="Liu X."/>
            <person name="Jiang W."/>
            <person name="Mao L."/>
            <person name="Kong X."/>
            <person name="Jiao Y."/>
            <person name="Jia J."/>
        </authorList>
    </citation>
    <scope>NUCLEOTIDE SEQUENCE [LARGE SCALE GENOMIC DNA]</scope>
    <source>
        <strain evidence="3">cv. AL8/78</strain>
    </source>
</reference>
<feature type="compositionally biased region" description="Polar residues" evidence="1">
    <location>
        <begin position="70"/>
        <end position="79"/>
    </location>
</feature>
<evidence type="ECO:0000313" key="3">
    <source>
        <dbReference type="Proteomes" id="UP000015105"/>
    </source>
</evidence>
<reference evidence="2" key="5">
    <citation type="journal article" date="2021" name="G3 (Bethesda)">
        <title>Aegilops tauschii genome assembly Aet v5.0 features greater sequence contiguity and improved annotation.</title>
        <authorList>
            <person name="Wang L."/>
            <person name="Zhu T."/>
            <person name="Rodriguez J.C."/>
            <person name="Deal K.R."/>
            <person name="Dubcovsky J."/>
            <person name="McGuire P.E."/>
            <person name="Lux T."/>
            <person name="Spannagl M."/>
            <person name="Mayer K.F.X."/>
            <person name="Baldrich P."/>
            <person name="Meyers B.C."/>
            <person name="Huo N."/>
            <person name="Gu Y.Q."/>
            <person name="Zhou H."/>
            <person name="Devos K.M."/>
            <person name="Bennetzen J.L."/>
            <person name="Unver T."/>
            <person name="Budak H."/>
            <person name="Gulick P.J."/>
            <person name="Galiba G."/>
            <person name="Kalapos B."/>
            <person name="Nelson D.R."/>
            <person name="Li P."/>
            <person name="You F.M."/>
            <person name="Luo M.C."/>
            <person name="Dvorak J."/>
        </authorList>
    </citation>
    <scope>NUCLEOTIDE SEQUENCE [LARGE SCALE GENOMIC DNA]</scope>
    <source>
        <strain evidence="2">cv. AL8/78</strain>
    </source>
</reference>
<keyword evidence="3" id="KW-1185">Reference proteome</keyword>
<feature type="region of interest" description="Disordered" evidence="1">
    <location>
        <begin position="67"/>
        <end position="102"/>
    </location>
</feature>